<dbReference type="Pfam" id="PF09982">
    <property type="entry name" value="LpxR"/>
    <property type="match status" value="1"/>
</dbReference>
<dbReference type="Gene3D" id="2.40.128.140">
    <property type="entry name" value="Outer membrane protein"/>
    <property type="match status" value="1"/>
</dbReference>
<dbReference type="Proteomes" id="UP000294498">
    <property type="component" value="Unassembled WGS sequence"/>
</dbReference>
<dbReference type="InterPro" id="IPR037107">
    <property type="entry name" value="Put_OMP_sf"/>
</dbReference>
<evidence type="ECO:0000313" key="2">
    <source>
        <dbReference type="Proteomes" id="UP000294498"/>
    </source>
</evidence>
<dbReference type="OrthoDB" id="622552at2"/>
<sequence>MKPLLLALTISALFIGINNGKAQAPTHIFGVYWDDDFLNVQGKGTDNSYTSGERLEYFYTKNHPSRFFADRLMPKAGRHSTDIYGWSLMQVMYTPDNLLDPNFQPNDYPWSGAVFATHSLYSYNARRAFAYKTELTLGMMGPVSLAGPSQTMVHRTVHYKEPKGWSNQYGNAPLLNVSFAAEKKEWGWSDAVDIIGGTRVDAGTMLDGLTAYEILRVGKLDPYFNGFLNLTGRRSKGQFYFFLQPTGEAVAYNAILQGGLTSWKPSRVTTYGENGKMTETTASYHPISNFLFEGDFGWVVSLGNVTLTYTQKPSTAYMKGLYSHNVGNITLYIAW</sequence>
<organism evidence="1 2">
    <name type="scientific">Dinghuibacter silviterrae</name>
    <dbReference type="NCBI Taxonomy" id="1539049"/>
    <lineage>
        <taxon>Bacteria</taxon>
        <taxon>Pseudomonadati</taxon>
        <taxon>Bacteroidota</taxon>
        <taxon>Chitinophagia</taxon>
        <taxon>Chitinophagales</taxon>
        <taxon>Chitinophagaceae</taxon>
        <taxon>Dinghuibacter</taxon>
    </lineage>
</organism>
<name>A0A4R8DRP6_9BACT</name>
<dbReference type="RefSeq" id="WP_133992972.1">
    <property type="nucleotide sequence ID" value="NZ_SODV01000001.1"/>
</dbReference>
<dbReference type="InterPro" id="IPR018707">
    <property type="entry name" value="LpxR"/>
</dbReference>
<proteinExistence type="predicted"/>
<dbReference type="EMBL" id="SODV01000001">
    <property type="protein sequence ID" value="TDX00890.1"/>
    <property type="molecule type" value="Genomic_DNA"/>
</dbReference>
<evidence type="ECO:0008006" key="3">
    <source>
        <dbReference type="Google" id="ProtNLM"/>
    </source>
</evidence>
<keyword evidence="2" id="KW-1185">Reference proteome</keyword>
<evidence type="ECO:0000313" key="1">
    <source>
        <dbReference type="EMBL" id="TDX00890.1"/>
    </source>
</evidence>
<accession>A0A4R8DRP6</accession>
<reference evidence="1 2" key="1">
    <citation type="submission" date="2019-03" db="EMBL/GenBank/DDBJ databases">
        <title>Genomic Encyclopedia of Type Strains, Phase IV (KMG-IV): sequencing the most valuable type-strain genomes for metagenomic binning, comparative biology and taxonomic classification.</title>
        <authorList>
            <person name="Goeker M."/>
        </authorList>
    </citation>
    <scope>NUCLEOTIDE SEQUENCE [LARGE SCALE GENOMIC DNA]</scope>
    <source>
        <strain evidence="1 2">DSM 100059</strain>
    </source>
</reference>
<comment type="caution">
    <text evidence="1">The sequence shown here is derived from an EMBL/GenBank/DDBJ whole genome shotgun (WGS) entry which is preliminary data.</text>
</comment>
<gene>
    <name evidence="1" type="ORF">EDB95_1919</name>
</gene>
<protein>
    <recommendedName>
        <fullName evidence="3">Lipid A deacylase LpxR family protein</fullName>
    </recommendedName>
</protein>
<dbReference type="AlphaFoldDB" id="A0A4R8DRP6"/>